<organism evidence="1 2">
    <name type="scientific">Parabacteroides goldsteinii DSM 19448 = WAL 12034</name>
    <dbReference type="NCBI Taxonomy" id="927665"/>
    <lineage>
        <taxon>Bacteria</taxon>
        <taxon>Pseudomonadati</taxon>
        <taxon>Bacteroidota</taxon>
        <taxon>Bacteroidia</taxon>
        <taxon>Bacteroidales</taxon>
        <taxon>Tannerellaceae</taxon>
        <taxon>Parabacteroides</taxon>
    </lineage>
</organism>
<protein>
    <recommendedName>
        <fullName evidence="3">Rpn family recombination-promoting nuclease/putative transposase</fullName>
    </recommendedName>
</protein>
<dbReference type="EMBL" id="AQHV01000014">
    <property type="protein sequence ID" value="KKB53445.1"/>
    <property type="molecule type" value="Genomic_DNA"/>
</dbReference>
<dbReference type="InterPro" id="IPR010106">
    <property type="entry name" value="RpnA"/>
</dbReference>
<gene>
    <name evidence="1" type="ORF">HMPREF1535_02986</name>
</gene>
<evidence type="ECO:0008006" key="3">
    <source>
        <dbReference type="Google" id="ProtNLM"/>
    </source>
</evidence>
<dbReference type="RefSeq" id="WP_046146694.1">
    <property type="nucleotide sequence ID" value="NZ_KQ033913.1"/>
</dbReference>
<proteinExistence type="predicted"/>
<sequence>MKNDSALVRFDWAVKRLLRNKSNFVVLEGFLSTLLGQEIRIVKMLESESNKDSVDDKFNRVDMLAEDSKGELIIIEVQNNRELDYFHRMLYGASKAITDYINEGQEYGVIRKVYSINIVYFELGQGKDYVYHGRTSFKGIHYNDILQLSVRQREQFVRHEAGDIFPEYYVLRVDGFNQQAKTPLDEWIAFLKTGEIDKNSTVHGLQEARERLRIDQLDEKDRRQYYADMEAIRYQRSVIKTGWIEGRAEGVAEGKAEGIVEGRAEGKAEGKAEQQRLIAINLKQNGVDPLIIARSTGLSIEEIEQL</sequence>
<dbReference type="STRING" id="927665.HMPREF1535_02986"/>
<dbReference type="NCBIfam" id="TIGR01784">
    <property type="entry name" value="T_den_put_tspse"/>
    <property type="match status" value="1"/>
</dbReference>
<dbReference type="PANTHER" id="PTHR41317">
    <property type="entry name" value="PD-(D_E)XK NUCLEASE FAMILY TRANSPOSASE"/>
    <property type="match status" value="1"/>
</dbReference>
<dbReference type="PANTHER" id="PTHR41317:SF1">
    <property type="entry name" value="PD-(D_E)XK NUCLEASE FAMILY TRANSPOSASE"/>
    <property type="match status" value="1"/>
</dbReference>
<dbReference type="AlphaFoldDB" id="A0A0F5J7I2"/>
<dbReference type="Proteomes" id="UP000033047">
    <property type="component" value="Unassembled WGS sequence"/>
</dbReference>
<dbReference type="Pfam" id="PF12784">
    <property type="entry name" value="PDDEXK_2"/>
    <property type="match status" value="1"/>
</dbReference>
<evidence type="ECO:0000313" key="1">
    <source>
        <dbReference type="EMBL" id="KKB53445.1"/>
    </source>
</evidence>
<dbReference type="PATRIC" id="fig|927665.4.peg.3066"/>
<comment type="caution">
    <text evidence="1">The sequence shown here is derived from an EMBL/GenBank/DDBJ whole genome shotgun (WGS) entry which is preliminary data.</text>
</comment>
<reference evidence="1 2" key="1">
    <citation type="submission" date="2013-04" db="EMBL/GenBank/DDBJ databases">
        <title>The Genome Sequence of Parabacteroides goldsteinii DSM 19448.</title>
        <authorList>
            <consortium name="The Broad Institute Genomics Platform"/>
            <person name="Earl A."/>
            <person name="Ward D."/>
            <person name="Feldgarden M."/>
            <person name="Gevers D."/>
            <person name="Martens E."/>
            <person name="Sakamoto M."/>
            <person name="Benno Y."/>
            <person name="Song Y."/>
            <person name="Liu C."/>
            <person name="Lee J."/>
            <person name="Bolanos M."/>
            <person name="Vaisanen M.L."/>
            <person name="Finegold S.M."/>
            <person name="Walker B."/>
            <person name="Young S."/>
            <person name="Zeng Q."/>
            <person name="Gargeya S."/>
            <person name="Fitzgerald M."/>
            <person name="Haas B."/>
            <person name="Abouelleil A."/>
            <person name="Allen A.W."/>
            <person name="Alvarado L."/>
            <person name="Arachchi H.M."/>
            <person name="Berlin A.M."/>
            <person name="Chapman S.B."/>
            <person name="Gainer-Dewar J."/>
            <person name="Goldberg J."/>
            <person name="Griggs A."/>
            <person name="Gujja S."/>
            <person name="Hansen M."/>
            <person name="Howarth C."/>
            <person name="Imamovic A."/>
            <person name="Ireland A."/>
            <person name="Larimer J."/>
            <person name="McCowan C."/>
            <person name="Murphy C."/>
            <person name="Pearson M."/>
            <person name="Poon T.W."/>
            <person name="Priest M."/>
            <person name="Roberts A."/>
            <person name="Saif S."/>
            <person name="Shea T."/>
            <person name="Sisk P."/>
            <person name="Sykes S."/>
            <person name="Wortman J."/>
            <person name="Nusbaum C."/>
            <person name="Birren B."/>
        </authorList>
    </citation>
    <scope>NUCLEOTIDE SEQUENCE [LARGE SCALE GENOMIC DNA]</scope>
    <source>
        <strain evidence="1 2">DSM 19448</strain>
    </source>
</reference>
<evidence type="ECO:0000313" key="2">
    <source>
        <dbReference type="Proteomes" id="UP000033047"/>
    </source>
</evidence>
<dbReference type="HOGENOM" id="CLU_057504_2_0_10"/>
<accession>A0A0F5J7I2</accession>
<name>A0A0F5J7I2_9BACT</name>